<dbReference type="InterPro" id="IPR000674">
    <property type="entry name" value="Ald_Oxase/Xan_DH_a/b"/>
</dbReference>
<dbReference type="Pfam" id="PF02738">
    <property type="entry name" value="MoCoBD_1"/>
    <property type="match status" value="1"/>
</dbReference>
<sequence length="693" mass="72491">MTTIDARSLGTSVRRIEGPDKVLGTAHYAAEAPVENPLHLRPVQATVARGTVTAIDTAAAEALPGVVAVITHEQAPRLVDGGDPEVLVLQDRTVVHRGQYVAAVLAETSEVAAEAASLVVVTYDEEAQTTGFDPDSPELYAPSVLGNGQAADTVVGDPDAALASAAVTVDATYTTPVEHHTPMEPHATVARWDGDRLEVHESSQGVGLAQQVLAGLFGLEPEDVRVVSPHVGGGFGTKGFLHAGSVLTVLAARLVPGRPVRFALSRQEMFQTVGYRATTVQHLRLGASADGTLTAVAHDVVAGSARWKEFVEPAGGSSRSMYATATLRTSHRAVPLDLDAPTYMRAPGEAPGSLGLECAMDELAVALGIDPIELRVRNEPSVHPESGLPYSSRNLVACLRTGAERFGWADRDPRPRTRLVDGWWHGTGVAAGTFPAFRMPGSTANIAFSEGRYRVEIGAADIGQGARTVLTQIAADALAVPVDRISVVIGSTDVPPGSIAGGSAGTASWGSTIAEAADRFRDKWGDDPEDGSEADAATPDNPWAEELAMAAHCAQFAEVAVHADTGEVRVPRLLGVYGVGNVLNPQLARSQLRGGIIWGLSMALHEESVVDPRFGQVVNHDLAGYHIAANADVRDVEAIWVDEDDPYVNPMGAKGIGEIGIVGVAAAIANAAYHATGVRVRSLPITCDAFLGG</sequence>
<dbReference type="InterPro" id="IPR008274">
    <property type="entry name" value="AldOxase/xan_DH_MoCoBD1"/>
</dbReference>
<evidence type="ECO:0000256" key="1">
    <source>
        <dbReference type="ARBA" id="ARBA00022505"/>
    </source>
</evidence>
<keyword evidence="5" id="KW-1185">Reference proteome</keyword>
<keyword evidence="2" id="KW-0560">Oxidoreductase</keyword>
<dbReference type="PANTHER" id="PTHR11908:SF132">
    <property type="entry name" value="ALDEHYDE OXIDASE 1-RELATED"/>
    <property type="match status" value="1"/>
</dbReference>
<evidence type="ECO:0000259" key="3">
    <source>
        <dbReference type="SMART" id="SM01008"/>
    </source>
</evidence>
<reference evidence="5" key="1">
    <citation type="journal article" date="2019" name="Int. J. Syst. Evol. Microbiol.">
        <title>The Global Catalogue of Microorganisms (GCM) 10K type strain sequencing project: providing services to taxonomists for standard genome sequencing and annotation.</title>
        <authorList>
            <consortium name="The Broad Institute Genomics Platform"/>
            <consortium name="The Broad Institute Genome Sequencing Center for Infectious Disease"/>
            <person name="Wu L."/>
            <person name="Ma J."/>
        </authorList>
    </citation>
    <scope>NUCLEOTIDE SEQUENCE [LARGE SCALE GENOMIC DNA]</scope>
    <source>
        <strain evidence="5">CGMCC 4.7093</strain>
    </source>
</reference>
<dbReference type="SUPFAM" id="SSF56003">
    <property type="entry name" value="Molybdenum cofactor-binding domain"/>
    <property type="match status" value="1"/>
</dbReference>
<dbReference type="Gene3D" id="3.90.1170.50">
    <property type="entry name" value="Aldehyde oxidase/xanthine dehydrogenase, a/b hammerhead"/>
    <property type="match status" value="1"/>
</dbReference>
<dbReference type="Gene3D" id="3.30.365.10">
    <property type="entry name" value="Aldehyde oxidase/xanthine dehydrogenase, molybdopterin binding domain"/>
    <property type="match status" value="4"/>
</dbReference>
<dbReference type="InterPro" id="IPR016208">
    <property type="entry name" value="Ald_Oxase/xanthine_DH-like"/>
</dbReference>
<organism evidence="4 5">
    <name type="scientific">Actinomycetospora atypica</name>
    <dbReference type="NCBI Taxonomy" id="1290095"/>
    <lineage>
        <taxon>Bacteria</taxon>
        <taxon>Bacillati</taxon>
        <taxon>Actinomycetota</taxon>
        <taxon>Actinomycetes</taxon>
        <taxon>Pseudonocardiales</taxon>
        <taxon>Pseudonocardiaceae</taxon>
        <taxon>Actinomycetospora</taxon>
    </lineage>
</organism>
<dbReference type="Pfam" id="PF20256">
    <property type="entry name" value="MoCoBD_2"/>
    <property type="match status" value="2"/>
</dbReference>
<keyword evidence="1" id="KW-0500">Molybdenum</keyword>
<gene>
    <name evidence="4" type="ORF">ACFPBZ_05710</name>
</gene>
<dbReference type="PANTHER" id="PTHR11908">
    <property type="entry name" value="XANTHINE DEHYDROGENASE"/>
    <property type="match status" value="1"/>
</dbReference>
<dbReference type="SMART" id="SM01008">
    <property type="entry name" value="Ald_Xan_dh_C"/>
    <property type="match status" value="1"/>
</dbReference>
<proteinExistence type="predicted"/>
<dbReference type="RefSeq" id="WP_378035041.1">
    <property type="nucleotide sequence ID" value="NZ_JBHSIV010000004.1"/>
</dbReference>
<comment type="caution">
    <text evidence="4">The sequence shown here is derived from an EMBL/GenBank/DDBJ whole genome shotgun (WGS) entry which is preliminary data.</text>
</comment>
<dbReference type="Proteomes" id="UP001595947">
    <property type="component" value="Unassembled WGS sequence"/>
</dbReference>
<evidence type="ECO:0000313" key="4">
    <source>
        <dbReference type="EMBL" id="MFC5061691.1"/>
    </source>
</evidence>
<evidence type="ECO:0000313" key="5">
    <source>
        <dbReference type="Proteomes" id="UP001595947"/>
    </source>
</evidence>
<dbReference type="InterPro" id="IPR046867">
    <property type="entry name" value="AldOxase/xan_DH_MoCoBD2"/>
</dbReference>
<dbReference type="SUPFAM" id="SSF54665">
    <property type="entry name" value="CO dehydrogenase molybdoprotein N-domain-like"/>
    <property type="match status" value="1"/>
</dbReference>
<name>A0ABV9YMF4_9PSEU</name>
<dbReference type="EMBL" id="JBHSIV010000004">
    <property type="protein sequence ID" value="MFC5061691.1"/>
    <property type="molecule type" value="Genomic_DNA"/>
</dbReference>
<feature type="domain" description="Aldehyde oxidase/xanthine dehydrogenase a/b hammerhead" evidence="3">
    <location>
        <begin position="23"/>
        <end position="127"/>
    </location>
</feature>
<dbReference type="Pfam" id="PF01315">
    <property type="entry name" value="Ald_Xan_dh_C"/>
    <property type="match status" value="1"/>
</dbReference>
<accession>A0ABV9YMF4</accession>
<dbReference type="InterPro" id="IPR036856">
    <property type="entry name" value="Ald_Oxase/Xan_DH_a/b_sf"/>
</dbReference>
<dbReference type="InterPro" id="IPR037165">
    <property type="entry name" value="AldOxase/xan_DH_Mopterin-bd_sf"/>
</dbReference>
<evidence type="ECO:0000256" key="2">
    <source>
        <dbReference type="ARBA" id="ARBA00023002"/>
    </source>
</evidence>
<protein>
    <submittedName>
        <fullName evidence="4">Xanthine dehydrogenase family protein molybdopterin-binding subunit</fullName>
    </submittedName>
</protein>